<comment type="caution">
    <text evidence="9">The sequence shown here is derived from an EMBL/GenBank/DDBJ whole genome shotgun (WGS) entry which is preliminary data.</text>
</comment>
<comment type="catalytic activity">
    <reaction evidence="7">
        <text>beta-D-fructose 1,6-bisphosphate = D-glyceraldehyde 3-phosphate + dihydroxyacetone phosphate</text>
        <dbReference type="Rhea" id="RHEA:14729"/>
        <dbReference type="ChEBI" id="CHEBI:32966"/>
        <dbReference type="ChEBI" id="CHEBI:57642"/>
        <dbReference type="ChEBI" id="CHEBI:59776"/>
        <dbReference type="EC" id="4.1.2.13"/>
    </reaction>
</comment>
<evidence type="ECO:0000256" key="2">
    <source>
        <dbReference type="ARBA" id="ARBA00010387"/>
    </source>
</evidence>
<dbReference type="Proteomes" id="UP000783686">
    <property type="component" value="Unassembled WGS sequence"/>
</dbReference>
<comment type="similarity">
    <text evidence="2 7">Belongs to the class I fructose-bisphosphate aldolase family.</text>
</comment>
<name>A0A811K215_9BILA</name>
<dbReference type="GO" id="GO:0006096">
    <property type="term" value="P:glycolytic process"/>
    <property type="evidence" value="ECO:0007669"/>
    <property type="project" value="UniProtKB-UniPathway"/>
</dbReference>
<evidence type="ECO:0000313" key="9">
    <source>
        <dbReference type="EMBL" id="CAD5209370.1"/>
    </source>
</evidence>
<organism evidence="9 10">
    <name type="scientific">Bursaphelenchus okinawaensis</name>
    <dbReference type="NCBI Taxonomy" id="465554"/>
    <lineage>
        <taxon>Eukaryota</taxon>
        <taxon>Metazoa</taxon>
        <taxon>Ecdysozoa</taxon>
        <taxon>Nematoda</taxon>
        <taxon>Chromadorea</taxon>
        <taxon>Rhabditida</taxon>
        <taxon>Tylenchina</taxon>
        <taxon>Tylenchomorpha</taxon>
        <taxon>Aphelenchoidea</taxon>
        <taxon>Aphelenchoididae</taxon>
        <taxon>Bursaphelenchus</taxon>
    </lineage>
</organism>
<dbReference type="UniPathway" id="UPA00109">
    <property type="reaction ID" value="UER00183"/>
</dbReference>
<keyword evidence="5 7" id="KW-0456">Lyase</keyword>
<evidence type="ECO:0000256" key="6">
    <source>
        <dbReference type="ARBA" id="ARBA00023270"/>
    </source>
</evidence>
<dbReference type="AlphaFoldDB" id="A0A811K215"/>
<keyword evidence="10" id="KW-1185">Reference proteome</keyword>
<accession>A0A811K215</accession>
<dbReference type="Proteomes" id="UP000614601">
    <property type="component" value="Unassembled WGS sequence"/>
</dbReference>
<protein>
    <recommendedName>
        <fullName evidence="3 7">Fructose-bisphosphate aldolase</fullName>
        <ecNumber evidence="3 7">4.1.2.13</ecNumber>
    </recommendedName>
</protein>
<dbReference type="InterPro" id="IPR013785">
    <property type="entry name" value="Aldolase_TIM"/>
</dbReference>
<dbReference type="OrthoDB" id="36455at2759"/>
<evidence type="ECO:0000256" key="5">
    <source>
        <dbReference type="ARBA" id="ARBA00023239"/>
    </source>
</evidence>
<dbReference type="Pfam" id="PF00274">
    <property type="entry name" value="Glycolytic"/>
    <property type="match status" value="1"/>
</dbReference>
<evidence type="ECO:0000256" key="8">
    <source>
        <dbReference type="RuleBase" id="RU004257"/>
    </source>
</evidence>
<comment type="pathway">
    <text evidence="1 8">Carbohydrate degradation; glycolysis; D-glyceraldehyde 3-phosphate and glycerone phosphate from D-glucose: step 4/4.</text>
</comment>
<dbReference type="Gene3D" id="3.20.20.70">
    <property type="entry name" value="Aldolase class I"/>
    <property type="match status" value="1"/>
</dbReference>
<dbReference type="GO" id="GO:0004332">
    <property type="term" value="F:fructose-bisphosphate aldolase activity"/>
    <property type="evidence" value="ECO:0007669"/>
    <property type="project" value="UniProtKB-EC"/>
</dbReference>
<reference evidence="9" key="1">
    <citation type="submission" date="2020-09" db="EMBL/GenBank/DDBJ databases">
        <authorList>
            <person name="Kikuchi T."/>
        </authorList>
    </citation>
    <scope>NUCLEOTIDE SEQUENCE</scope>
    <source>
        <strain evidence="9">SH1</strain>
    </source>
</reference>
<sequence>MDFGDLNEKQKLELRETCKRILQPAKGIFATDDTAAGLGPRLEALGKENSTEERRKYRQLLYSAANLSDHISAIIMIEEAFRQKNDDNELFAEVLAKQGIVTGVQADLGLLPLNAHETHVKGLDGLEERLKAYKEEGAGFVKWRAAINIGDGRPSREALTKNAAELAQYAKLSQLNGLVPFVEPDVVRDGSHSIEECQKATELALEYTFRALHAANVYLEGTILKPNMVTCGADYSGHPPMPSEVARATLLALQRHVPSALPGCVFLSGGQGEIEATKNLNAIAQLQTEKPWHLTFCYGRAIQGPVMRAWNGKDENIKIAHEVLHHYAKNNGLAQQGEYMYTVLVP</sequence>
<dbReference type="PANTHER" id="PTHR11627">
    <property type="entry name" value="FRUCTOSE-BISPHOSPHATE ALDOLASE"/>
    <property type="match status" value="1"/>
</dbReference>
<evidence type="ECO:0000256" key="4">
    <source>
        <dbReference type="ARBA" id="ARBA00023152"/>
    </source>
</evidence>
<dbReference type="InterPro" id="IPR029768">
    <property type="entry name" value="Aldolase_I_AS"/>
</dbReference>
<evidence type="ECO:0000256" key="7">
    <source>
        <dbReference type="RuleBase" id="RU003994"/>
    </source>
</evidence>
<dbReference type="EMBL" id="CAJFDH010000002">
    <property type="protein sequence ID" value="CAD5209370.1"/>
    <property type="molecule type" value="Genomic_DNA"/>
</dbReference>
<evidence type="ECO:0000256" key="3">
    <source>
        <dbReference type="ARBA" id="ARBA00013068"/>
    </source>
</evidence>
<evidence type="ECO:0000256" key="1">
    <source>
        <dbReference type="ARBA" id="ARBA00004714"/>
    </source>
</evidence>
<dbReference type="EC" id="4.1.2.13" evidence="3 7"/>
<dbReference type="NCBIfam" id="NF033379">
    <property type="entry name" value="FrucBisAld_I"/>
    <property type="match status" value="1"/>
</dbReference>
<keyword evidence="4 7" id="KW-0324">Glycolysis</keyword>
<dbReference type="EMBL" id="CAJFCW020000002">
    <property type="protein sequence ID" value="CAG9089141.1"/>
    <property type="molecule type" value="Genomic_DNA"/>
</dbReference>
<evidence type="ECO:0000313" key="10">
    <source>
        <dbReference type="Proteomes" id="UP000614601"/>
    </source>
</evidence>
<dbReference type="InterPro" id="IPR000741">
    <property type="entry name" value="FBA_I"/>
</dbReference>
<proteinExistence type="inferred from homology"/>
<dbReference type="SUPFAM" id="SSF51569">
    <property type="entry name" value="Aldolase"/>
    <property type="match status" value="1"/>
</dbReference>
<keyword evidence="6" id="KW-0704">Schiff base</keyword>
<dbReference type="PROSITE" id="PS00158">
    <property type="entry name" value="ALDOLASE_CLASS_I"/>
    <property type="match status" value="1"/>
</dbReference>
<gene>
    <name evidence="9" type="ORF">BOKJ2_LOCUS2646</name>
</gene>